<dbReference type="Gene3D" id="1.10.3750.10">
    <property type="entry name" value="YhaI-like"/>
    <property type="match status" value="1"/>
</dbReference>
<evidence type="ECO:0000313" key="2">
    <source>
        <dbReference type="Proteomes" id="UP001269400"/>
    </source>
</evidence>
<organism evidence="1 2">
    <name type="scientific">Priestia aryabhattai</name>
    <name type="common">Bacillus aryabhattai</name>
    <dbReference type="NCBI Taxonomy" id="412384"/>
    <lineage>
        <taxon>Bacteria</taxon>
        <taxon>Bacillati</taxon>
        <taxon>Bacillota</taxon>
        <taxon>Bacilli</taxon>
        <taxon>Bacillales</taxon>
        <taxon>Bacillaceae</taxon>
        <taxon>Priestia</taxon>
    </lineage>
</organism>
<reference evidence="1" key="1">
    <citation type="journal article" date="2022" name="J Environ Chem Eng">
        <title>Biodegradation of petroleum oil using a constructed nonpathogenic and heavy metal-tolerant bacterial consortium isolated from marine sponges.</title>
        <authorList>
            <person name="Dechsakulwatana C."/>
            <person name="Rungsihiranrut A."/>
            <person name="Muangchinda C."/>
            <person name="Ningthoujam R."/>
            <person name="Klankeo P."/>
            <person name="Pinyakong O."/>
        </authorList>
    </citation>
    <scope>NUCLEOTIDE SEQUENCE</scope>
    <source>
        <strain evidence="1">TL01-2</strain>
    </source>
</reference>
<proteinExistence type="predicted"/>
<dbReference type="AlphaFoldDB" id="A0AAX6NDW2"/>
<name>A0AAX6NDW2_PRIAR</name>
<dbReference type="Pfam" id="PF08963">
    <property type="entry name" value="DUF1878"/>
    <property type="match status" value="1"/>
</dbReference>
<sequence>MDVVKEIQLLKYQNKLLQSLVNGDEFPFFMFALNHSLNETQVNSILKVVNVFDFRLKEETDENFNKFVKQHNEDKANLNELGVDSNSLFKNELPTLEEFKSYVGAIYTEAFEIEYLLQSLKKQEINTKVCSYLLEQSK</sequence>
<dbReference type="EMBL" id="JAPTGD010000002">
    <property type="protein sequence ID" value="MDU9694088.1"/>
    <property type="molecule type" value="Genomic_DNA"/>
</dbReference>
<dbReference type="InterPro" id="IPR035945">
    <property type="entry name" value="YhaI-like_sf"/>
</dbReference>
<protein>
    <submittedName>
        <fullName evidence="1">DUF1878 family protein</fullName>
    </submittedName>
</protein>
<dbReference type="Proteomes" id="UP001269400">
    <property type="component" value="Unassembled WGS sequence"/>
</dbReference>
<dbReference type="SUPFAM" id="SSF109915">
    <property type="entry name" value="Hypothetical protein YhaI"/>
    <property type="match status" value="1"/>
</dbReference>
<evidence type="ECO:0000313" key="1">
    <source>
        <dbReference type="EMBL" id="MDU9694088.1"/>
    </source>
</evidence>
<comment type="caution">
    <text evidence="1">The sequence shown here is derived from an EMBL/GenBank/DDBJ whole genome shotgun (WGS) entry which is preliminary data.</text>
</comment>
<dbReference type="RefSeq" id="WP_316911301.1">
    <property type="nucleotide sequence ID" value="NZ_JAPTGD010000002.1"/>
</dbReference>
<reference evidence="1" key="2">
    <citation type="submission" date="2022-12" db="EMBL/GenBank/DDBJ databases">
        <authorList>
            <person name="Dechsakulwatana C."/>
            <person name="Rungsihiranrut A."/>
            <person name="Muangchinda C."/>
            <person name="Ningthoujam R."/>
            <person name="Klankeo P."/>
            <person name="Pinyakong O."/>
        </authorList>
    </citation>
    <scope>NUCLEOTIDE SEQUENCE</scope>
    <source>
        <strain evidence="1">TL01-2</strain>
    </source>
</reference>
<gene>
    <name evidence="1" type="ORF">O0Q50_23170</name>
</gene>
<dbReference type="InterPro" id="IPR015058">
    <property type="entry name" value="DUF1878"/>
</dbReference>
<accession>A0AAX6NDW2</accession>